<dbReference type="Proteomes" id="UP000291422">
    <property type="component" value="Unassembled WGS sequence"/>
</dbReference>
<proteinExistence type="predicted"/>
<accession>A0A4Q4MPH1</accession>
<evidence type="ECO:0000313" key="2">
    <source>
        <dbReference type="EMBL" id="RYN55401.1"/>
    </source>
</evidence>
<dbReference type="EMBL" id="PDXD01000206">
    <property type="protein sequence ID" value="RYN55401.1"/>
    <property type="molecule type" value="Genomic_DNA"/>
</dbReference>
<organism evidence="2 3">
    <name type="scientific">Alternaria alternata</name>
    <name type="common">Alternaria rot fungus</name>
    <name type="synonym">Torula alternata</name>
    <dbReference type="NCBI Taxonomy" id="5599"/>
    <lineage>
        <taxon>Eukaryota</taxon>
        <taxon>Fungi</taxon>
        <taxon>Dikarya</taxon>
        <taxon>Ascomycota</taxon>
        <taxon>Pezizomycotina</taxon>
        <taxon>Dothideomycetes</taxon>
        <taxon>Pleosporomycetidae</taxon>
        <taxon>Pleosporales</taxon>
        <taxon>Pleosporineae</taxon>
        <taxon>Pleosporaceae</taxon>
        <taxon>Alternaria</taxon>
        <taxon>Alternaria sect. Alternaria</taxon>
        <taxon>Alternaria alternata complex</taxon>
    </lineage>
</organism>
<evidence type="ECO:0000256" key="1">
    <source>
        <dbReference type="SAM" id="MobiDB-lite"/>
    </source>
</evidence>
<protein>
    <submittedName>
        <fullName evidence="2">Uncharacterized protein</fullName>
    </submittedName>
</protein>
<gene>
    <name evidence="2" type="ORF">AA0117_g13300</name>
</gene>
<feature type="region of interest" description="Disordered" evidence="1">
    <location>
        <begin position="199"/>
        <end position="303"/>
    </location>
</feature>
<name>A0A4Q4MPH1_ALTAL</name>
<comment type="caution">
    <text evidence="2">The sequence shown here is derived from an EMBL/GenBank/DDBJ whole genome shotgun (WGS) entry which is preliminary data.</text>
</comment>
<sequence>MAADESEGFESLIDRVEENFTGQQEIIAHLDDIRSWYRRGKFPDSVNLVFSAKEFLNLMINEPTLRLLRSVLKMYGVAFKAAWEKKHLASPLLCESLTSHTPEFSSVRRRINDLSNILRASFEEPIFQQSFRSLMAELKSCVLSALRHQSGNWLSEVDEMLEDFVEPDRNSAGTSDEPRILLPGLYSCVFALNPDKALQASSQSSLPQPQPQPQTPHVCRKRIKPPDDVQAKSSAAYPSKRRRLLQTGPVEHVQEEHEGVTRDGSVEDHETYSENSSLNGDLRGSEDFGEESEHEVSDAYDSASIESMEDGCLSDSDGEKDVVVMAVHQQTKRRTTSCRRTGNTSGCRCIHDANKCRFSPMEQSAHYALYQKGSLTVNELMSLCRISRRRAIDLVKLAPCCSIRPNTKPNEITHDKSRCTIPISEQTQDFKKMVANFKGKSGNTIVKWTPALEKTLLELMARGVKMAKIEKYLNKDNPTLHFTGNCLRSRWSKLRKENKRSNQGMIEAAKNPPDDHDLVLMACEKVADNNVAKIKSWIEGYHCGIQWNIDFESFAECFDVRNSEIRHEEGTCKKTRQNYA</sequence>
<evidence type="ECO:0000313" key="3">
    <source>
        <dbReference type="Proteomes" id="UP000291422"/>
    </source>
</evidence>
<feature type="compositionally biased region" description="Basic and acidic residues" evidence="1">
    <location>
        <begin position="252"/>
        <end position="272"/>
    </location>
</feature>
<reference evidence="3" key="1">
    <citation type="journal article" date="2019" name="bioRxiv">
        <title>Genomics, evolutionary history and diagnostics of the Alternaria alternata species group including apple and Asian pear pathotypes.</title>
        <authorList>
            <person name="Armitage A.D."/>
            <person name="Cockerton H.M."/>
            <person name="Sreenivasaprasad S."/>
            <person name="Woodhall J.W."/>
            <person name="Lane C.R."/>
            <person name="Harrison R.J."/>
            <person name="Clarkson J.P."/>
        </authorList>
    </citation>
    <scope>NUCLEOTIDE SEQUENCE [LARGE SCALE GENOMIC DNA]</scope>
    <source>
        <strain evidence="3">FERA 1177</strain>
    </source>
</reference>
<dbReference type="AlphaFoldDB" id="A0A4Q4MPH1"/>